<accession>A0A0F9J7Y6</accession>
<dbReference type="PANTHER" id="PTHR11629">
    <property type="entry name" value="VACUOLAR PROTON ATPASES"/>
    <property type="match status" value="1"/>
</dbReference>
<dbReference type="GO" id="GO:0046961">
    <property type="term" value="F:proton-transporting ATPase activity, rotational mechanism"/>
    <property type="evidence" value="ECO:0007669"/>
    <property type="project" value="InterPro"/>
</dbReference>
<reference evidence="9" key="1">
    <citation type="journal article" date="2015" name="Nature">
        <title>Complex archaea that bridge the gap between prokaryotes and eukaryotes.</title>
        <authorList>
            <person name="Spang A."/>
            <person name="Saw J.H."/>
            <person name="Jorgensen S.L."/>
            <person name="Zaremba-Niedzwiedzka K."/>
            <person name="Martijn J."/>
            <person name="Lind A.E."/>
            <person name="van Eijk R."/>
            <person name="Schleper C."/>
            <person name="Guy L."/>
            <person name="Ettema T.J."/>
        </authorList>
    </citation>
    <scope>NUCLEOTIDE SEQUENCE</scope>
</reference>
<organism evidence="9">
    <name type="scientific">marine sediment metagenome</name>
    <dbReference type="NCBI Taxonomy" id="412755"/>
    <lineage>
        <taxon>unclassified sequences</taxon>
        <taxon>metagenomes</taxon>
        <taxon>ecological metagenomes</taxon>
    </lineage>
</organism>
<gene>
    <name evidence="9" type="ORF">LCGC14_1563510</name>
</gene>
<feature type="transmembrane region" description="Helical" evidence="8">
    <location>
        <begin position="176"/>
        <end position="199"/>
    </location>
</feature>
<keyword evidence="7 8" id="KW-0472">Membrane</keyword>
<evidence type="ECO:0000256" key="8">
    <source>
        <dbReference type="SAM" id="Phobius"/>
    </source>
</evidence>
<feature type="transmembrane region" description="Helical" evidence="8">
    <location>
        <begin position="253"/>
        <end position="282"/>
    </location>
</feature>
<feature type="transmembrane region" description="Helical" evidence="8">
    <location>
        <begin position="211"/>
        <end position="233"/>
    </location>
</feature>
<dbReference type="GO" id="GO:0051117">
    <property type="term" value="F:ATPase binding"/>
    <property type="evidence" value="ECO:0007669"/>
    <property type="project" value="TreeGrafter"/>
</dbReference>
<feature type="transmembrane region" description="Helical" evidence="8">
    <location>
        <begin position="115"/>
        <end position="136"/>
    </location>
</feature>
<feature type="transmembrane region" description="Helical" evidence="8">
    <location>
        <begin position="148"/>
        <end position="170"/>
    </location>
</feature>
<name>A0A0F9J7Y6_9ZZZZ</name>
<dbReference type="EMBL" id="LAZR01012103">
    <property type="protein sequence ID" value="KKM41791.1"/>
    <property type="molecule type" value="Genomic_DNA"/>
</dbReference>
<evidence type="ECO:0008006" key="10">
    <source>
        <dbReference type="Google" id="ProtNLM"/>
    </source>
</evidence>
<evidence type="ECO:0000256" key="1">
    <source>
        <dbReference type="ARBA" id="ARBA00004141"/>
    </source>
</evidence>
<keyword evidence="5 8" id="KW-1133">Transmembrane helix</keyword>
<evidence type="ECO:0000256" key="7">
    <source>
        <dbReference type="ARBA" id="ARBA00023136"/>
    </source>
</evidence>
<evidence type="ECO:0000256" key="6">
    <source>
        <dbReference type="ARBA" id="ARBA00023065"/>
    </source>
</evidence>
<dbReference type="Pfam" id="PF01496">
    <property type="entry name" value="V_ATPase_I"/>
    <property type="match status" value="2"/>
</dbReference>
<feature type="non-terminal residue" evidence="9">
    <location>
        <position position="1"/>
    </location>
</feature>
<dbReference type="GO" id="GO:0016471">
    <property type="term" value="C:vacuolar proton-transporting V-type ATPase complex"/>
    <property type="evidence" value="ECO:0007669"/>
    <property type="project" value="TreeGrafter"/>
</dbReference>
<evidence type="ECO:0000256" key="4">
    <source>
        <dbReference type="ARBA" id="ARBA00022692"/>
    </source>
</evidence>
<dbReference type="InterPro" id="IPR002490">
    <property type="entry name" value="V-ATPase_116kDa_su"/>
</dbReference>
<protein>
    <recommendedName>
        <fullName evidence="10">V-type ATP synthase subunit I</fullName>
    </recommendedName>
</protein>
<comment type="similarity">
    <text evidence="2">Belongs to the V-ATPase 116 kDa subunit family.</text>
</comment>
<feature type="transmembrane region" description="Helical" evidence="8">
    <location>
        <begin position="63"/>
        <end position="81"/>
    </location>
</feature>
<dbReference type="GO" id="GO:0033179">
    <property type="term" value="C:proton-transporting V-type ATPase, V0 domain"/>
    <property type="evidence" value="ECO:0007669"/>
    <property type="project" value="InterPro"/>
</dbReference>
<comment type="subcellular location">
    <subcellularLocation>
        <location evidence="1">Membrane</location>
        <topology evidence="1">Multi-pass membrane protein</topology>
    </subcellularLocation>
</comment>
<evidence type="ECO:0000313" key="9">
    <source>
        <dbReference type="EMBL" id="KKM41791.1"/>
    </source>
</evidence>
<keyword evidence="4 8" id="KW-0812">Transmembrane</keyword>
<sequence length="307" mass="34118">PRKGEINPTYLMALTFPFLFGIMFADVGQGLILFIGGILLLIMRNRVDLNNVGDLLQSLLRSAGIIIFCGVSAMFFGYLFGEFFGPSGILHPVLLFEIGPFKFGGFDPMHEPLTLLRFTILIGVSFITLGLILRVINHLKRRELAQILVAICWIWFLLGGFFMWISWGGISQITTWFGAGLPTFLVLVITPLIVMLVIMAKTESLMEGIDFTIEVFIESLGHTLSFCRLAALFLTHTALNAMFLELGGVENGIFPLGAIPLIVVGTILSLSIEGLLVMIHCLRLHWIELLPKFYSAKGILFKPIKIK</sequence>
<evidence type="ECO:0000256" key="5">
    <source>
        <dbReference type="ARBA" id="ARBA00022989"/>
    </source>
</evidence>
<proteinExistence type="inferred from homology"/>
<comment type="caution">
    <text evidence="9">The sequence shown here is derived from an EMBL/GenBank/DDBJ whole genome shotgun (WGS) entry which is preliminary data.</text>
</comment>
<keyword evidence="6" id="KW-0406">Ion transport</keyword>
<dbReference type="GO" id="GO:0007035">
    <property type="term" value="P:vacuolar acidification"/>
    <property type="evidence" value="ECO:0007669"/>
    <property type="project" value="TreeGrafter"/>
</dbReference>
<keyword evidence="3" id="KW-0813">Transport</keyword>
<feature type="transmembrane region" description="Helical" evidence="8">
    <location>
        <begin position="18"/>
        <end position="42"/>
    </location>
</feature>
<evidence type="ECO:0000256" key="3">
    <source>
        <dbReference type="ARBA" id="ARBA00022448"/>
    </source>
</evidence>
<dbReference type="PANTHER" id="PTHR11629:SF63">
    <property type="entry name" value="V-TYPE PROTON ATPASE SUBUNIT A"/>
    <property type="match status" value="1"/>
</dbReference>
<dbReference type="AlphaFoldDB" id="A0A0F9J7Y6"/>
<evidence type="ECO:0000256" key="2">
    <source>
        <dbReference type="ARBA" id="ARBA00009904"/>
    </source>
</evidence>